<evidence type="ECO:0000256" key="8">
    <source>
        <dbReference type="RuleBase" id="RU366017"/>
    </source>
</evidence>
<protein>
    <recommendedName>
        <fullName evidence="8">Glycosyltransferase family 92 protein</fullName>
        <ecNumber evidence="8">2.4.1.-</ecNumber>
    </recommendedName>
</protein>
<dbReference type="Proteomes" id="UP001208570">
    <property type="component" value="Unassembled WGS sequence"/>
</dbReference>
<evidence type="ECO:0000256" key="6">
    <source>
        <dbReference type="ARBA" id="ARBA00022989"/>
    </source>
</evidence>
<keyword evidence="10" id="KW-1185">Reference proteome</keyword>
<evidence type="ECO:0000256" key="2">
    <source>
        <dbReference type="ARBA" id="ARBA00007647"/>
    </source>
</evidence>
<evidence type="ECO:0000256" key="7">
    <source>
        <dbReference type="ARBA" id="ARBA00023136"/>
    </source>
</evidence>
<gene>
    <name evidence="9" type="ORF">LSH36_525g01003</name>
</gene>
<keyword evidence="7 8" id="KW-0472">Membrane</keyword>
<dbReference type="AlphaFoldDB" id="A0AAD9MW60"/>
<evidence type="ECO:0000313" key="9">
    <source>
        <dbReference type="EMBL" id="KAK2147967.1"/>
    </source>
</evidence>
<dbReference type="GO" id="GO:0016020">
    <property type="term" value="C:membrane"/>
    <property type="evidence" value="ECO:0007669"/>
    <property type="project" value="UniProtKB-SubCell"/>
</dbReference>
<name>A0AAD9MW60_9ANNE</name>
<evidence type="ECO:0000256" key="3">
    <source>
        <dbReference type="ARBA" id="ARBA00022676"/>
    </source>
</evidence>
<evidence type="ECO:0000313" key="10">
    <source>
        <dbReference type="Proteomes" id="UP001208570"/>
    </source>
</evidence>
<evidence type="ECO:0000256" key="5">
    <source>
        <dbReference type="ARBA" id="ARBA00022692"/>
    </source>
</evidence>
<dbReference type="EMBL" id="JAODUP010000525">
    <property type="protein sequence ID" value="KAK2147967.1"/>
    <property type="molecule type" value="Genomic_DNA"/>
</dbReference>
<keyword evidence="6 8" id="KW-1133">Transmembrane helix</keyword>
<dbReference type="InterPro" id="IPR008166">
    <property type="entry name" value="Glyco_transf_92"/>
</dbReference>
<dbReference type="GO" id="GO:0005737">
    <property type="term" value="C:cytoplasm"/>
    <property type="evidence" value="ECO:0007669"/>
    <property type="project" value="TreeGrafter"/>
</dbReference>
<comment type="similarity">
    <text evidence="2 8">Belongs to the glycosyltransferase 92 family.</text>
</comment>
<proteinExistence type="inferred from homology"/>
<comment type="subcellular location">
    <subcellularLocation>
        <location evidence="1">Membrane</location>
        <topology evidence="1">Single-pass membrane protein</topology>
    </subcellularLocation>
</comment>
<dbReference type="PANTHER" id="PTHR21461:SF87">
    <property type="entry name" value="GH12965P"/>
    <property type="match status" value="1"/>
</dbReference>
<dbReference type="EC" id="2.4.1.-" evidence="8"/>
<dbReference type="PANTHER" id="PTHR21461">
    <property type="entry name" value="GLYCOSYLTRANSFERASE FAMILY 92 PROTEIN"/>
    <property type="match status" value="1"/>
</dbReference>
<reference evidence="9" key="1">
    <citation type="journal article" date="2023" name="Mol. Biol. Evol.">
        <title>Third-Generation Sequencing Reveals the Adaptive Role of the Epigenome in Three Deep-Sea Polychaetes.</title>
        <authorList>
            <person name="Perez M."/>
            <person name="Aroh O."/>
            <person name="Sun Y."/>
            <person name="Lan Y."/>
            <person name="Juniper S.K."/>
            <person name="Young C.R."/>
            <person name="Angers B."/>
            <person name="Qian P.Y."/>
        </authorList>
    </citation>
    <scope>NUCLEOTIDE SEQUENCE</scope>
    <source>
        <strain evidence="9">P08H-3</strain>
    </source>
</reference>
<keyword evidence="4 8" id="KW-0808">Transferase</keyword>
<evidence type="ECO:0000256" key="1">
    <source>
        <dbReference type="ARBA" id="ARBA00004167"/>
    </source>
</evidence>
<organism evidence="9 10">
    <name type="scientific">Paralvinella palmiformis</name>
    <dbReference type="NCBI Taxonomy" id="53620"/>
    <lineage>
        <taxon>Eukaryota</taxon>
        <taxon>Metazoa</taxon>
        <taxon>Spiralia</taxon>
        <taxon>Lophotrochozoa</taxon>
        <taxon>Annelida</taxon>
        <taxon>Polychaeta</taxon>
        <taxon>Sedentaria</taxon>
        <taxon>Canalipalpata</taxon>
        <taxon>Terebellida</taxon>
        <taxon>Terebelliformia</taxon>
        <taxon>Alvinellidae</taxon>
        <taxon>Paralvinella</taxon>
    </lineage>
</organism>
<feature type="transmembrane region" description="Helical" evidence="8">
    <location>
        <begin position="21"/>
        <end position="41"/>
    </location>
</feature>
<dbReference type="Pfam" id="PF01697">
    <property type="entry name" value="Glyco_transf_92"/>
    <property type="match status" value="1"/>
</dbReference>
<comment type="caution">
    <text evidence="9">The sequence shown here is derived from an EMBL/GenBank/DDBJ whole genome shotgun (WGS) entry which is preliminary data.</text>
</comment>
<dbReference type="GO" id="GO:0016757">
    <property type="term" value="F:glycosyltransferase activity"/>
    <property type="evidence" value="ECO:0007669"/>
    <property type="project" value="UniProtKB-UniRule"/>
</dbReference>
<keyword evidence="5 8" id="KW-0812">Transmembrane</keyword>
<evidence type="ECO:0000256" key="4">
    <source>
        <dbReference type="ARBA" id="ARBA00022679"/>
    </source>
</evidence>
<sequence length="607" mass="70028">MPGFGWKATQRRVGTMTSPKTYLLLIFLPYLLLVAIFHLQLQIAPEQMRPRDREAEQQPLIDSNIVRGAVDSEFDKESFHFRDLMIKDSNNDFYASKSDYEKSAIKGQRNYRSYEGAEPYRRAEAPTNEERNGLKLIKVSRTFQNGTRQVQEMVRLLDRDLQRLELEGASESVDPDKSGLFGVSRRLDTNPDNLQLPLTKECAHHLKELEEDTTAVNVFHFVGGIHVMSAYLDTRLPHQPPFVRMIGLMSRGKKPDLYCHFPYGAANDTNTMFATELALFYEMCENHNKDYGGWIISCKVPSVFTDNDKLPCRVIVSEKPTEIGKWIGGVEMPIYTTISPNSTESSTEVNFAICVPPLFGHIPSTTLVEFVELSLLLGASHLVFYVHQVTLAIRKVLEYYQDRGMITVISWDLPVRDKDIWYHGQLLAINDCLYRTMHRFTHVVFNDIDEFLVPHLHETWHGLVGLLESPTNATSMCGFSFQSAFFDPLVNGNSKILYDLESDLRTKTFSQVRTKVMVQPRRIFELGIHHISRPLLERHTKDTVDPKVAFIHHYRKCMMDFDPRMKCQVYARDESVSRYIPSLRHNVHQTLWILKELDRMGRRSSVN</sequence>
<accession>A0AAD9MW60</accession>
<keyword evidence="3 8" id="KW-0328">Glycosyltransferase</keyword>